<evidence type="ECO:0000313" key="2">
    <source>
        <dbReference type="EMBL" id="CAL4776652.1"/>
    </source>
</evidence>
<comment type="caution">
    <text evidence="1">The sequence shown here is derived from an EMBL/GenBank/DDBJ whole genome shotgun (WGS) entry which is preliminary data.</text>
</comment>
<evidence type="ECO:0000313" key="1">
    <source>
        <dbReference type="EMBL" id="CAI3989340.1"/>
    </source>
</evidence>
<name>A0A9P1CD00_9DINO</name>
<dbReference type="EMBL" id="CAMXCT010001358">
    <property type="protein sequence ID" value="CAI3989340.1"/>
    <property type="molecule type" value="Genomic_DNA"/>
</dbReference>
<accession>A0A9P1CD00</accession>
<evidence type="ECO:0000313" key="3">
    <source>
        <dbReference type="Proteomes" id="UP001152797"/>
    </source>
</evidence>
<dbReference type="EMBL" id="CAMXCT020001358">
    <property type="protein sequence ID" value="CAL1142715.1"/>
    <property type="molecule type" value="Genomic_DNA"/>
</dbReference>
<dbReference type="AlphaFoldDB" id="A0A9P1CD00"/>
<dbReference type="Proteomes" id="UP001152797">
    <property type="component" value="Unassembled WGS sequence"/>
</dbReference>
<organism evidence="1">
    <name type="scientific">Cladocopium goreaui</name>
    <dbReference type="NCBI Taxonomy" id="2562237"/>
    <lineage>
        <taxon>Eukaryota</taxon>
        <taxon>Sar</taxon>
        <taxon>Alveolata</taxon>
        <taxon>Dinophyceae</taxon>
        <taxon>Suessiales</taxon>
        <taxon>Symbiodiniaceae</taxon>
        <taxon>Cladocopium</taxon>
    </lineage>
</organism>
<gene>
    <name evidence="1" type="ORF">C1SCF055_LOCUS16424</name>
</gene>
<keyword evidence="3" id="KW-1185">Reference proteome</keyword>
<reference evidence="1" key="1">
    <citation type="submission" date="2022-10" db="EMBL/GenBank/DDBJ databases">
        <authorList>
            <person name="Chen Y."/>
            <person name="Dougan E. K."/>
            <person name="Chan C."/>
            <person name="Rhodes N."/>
            <person name="Thang M."/>
        </authorList>
    </citation>
    <scope>NUCLEOTIDE SEQUENCE</scope>
</reference>
<protein>
    <submittedName>
        <fullName evidence="1">Uncharacterized protein</fullName>
    </submittedName>
</protein>
<sequence>MAMVAGSLPQREVFDSDSQFEAQLWQQVLYQDEQKVLWMSDEAASSKRQMDALKLLSQNMLEFSRGLGDILAQETVRWQRL</sequence>
<reference evidence="2 3" key="2">
    <citation type="submission" date="2024-05" db="EMBL/GenBank/DDBJ databases">
        <authorList>
            <person name="Chen Y."/>
            <person name="Shah S."/>
            <person name="Dougan E. K."/>
            <person name="Thang M."/>
            <person name="Chan C."/>
        </authorList>
    </citation>
    <scope>NUCLEOTIDE SEQUENCE [LARGE SCALE GENOMIC DNA]</scope>
</reference>
<dbReference type="EMBL" id="CAMXCT030001358">
    <property type="protein sequence ID" value="CAL4776652.1"/>
    <property type="molecule type" value="Genomic_DNA"/>
</dbReference>
<proteinExistence type="predicted"/>